<evidence type="ECO:0000313" key="2">
    <source>
        <dbReference type="EMBL" id="GAI60354.1"/>
    </source>
</evidence>
<sequence length="405" mass="42206">AEAAQAEAAQIAAEAAASPWALTAEELAAYREHIGGVLTAAGISVIPGIEGATSKSEIIALIQTTTGLENIWEQYAAYESAPRIDPTGLSEEAAARARMLNMMRQAASSRSILVRAASAIFIAQQQAGLPFETVKQIIDRLNAEAKADPDSTAGQVRRDYVEQTAAQQAAYWTAQNPAQAEYLARVRGITVAEVTAAYAANAARHGGYYKYEPYEAPLYIPPEAAQIAAEAEAAQIAAEAEAAQRAAEAEAAQAEAARAAQAEAAAAKATQEAAAAAAAAWAAQIAAEAEAEAAQEAEARATRIAAEMAAVRAAEAARKAAEEAAWAAQRAVEEEAARAAQEAEARATRIAAEMAAVRAAEAARKAAEEAAAPPPPAYVPPSYRTQAEIEAAMAEILEKWKGVRW</sequence>
<dbReference type="AlphaFoldDB" id="X1RXV0"/>
<comment type="caution">
    <text evidence="2">The sequence shown here is derived from an EMBL/GenBank/DDBJ whole genome shotgun (WGS) entry which is preliminary data.</text>
</comment>
<proteinExistence type="predicted"/>
<reference evidence="2" key="1">
    <citation type="journal article" date="2014" name="Front. Microbiol.">
        <title>High frequency of phylogenetically diverse reductive dehalogenase-homologous genes in deep subseafloor sedimentary metagenomes.</title>
        <authorList>
            <person name="Kawai M."/>
            <person name="Futagami T."/>
            <person name="Toyoda A."/>
            <person name="Takaki Y."/>
            <person name="Nishi S."/>
            <person name="Hori S."/>
            <person name="Arai W."/>
            <person name="Tsubouchi T."/>
            <person name="Morono Y."/>
            <person name="Uchiyama I."/>
            <person name="Ito T."/>
            <person name="Fujiyama A."/>
            <person name="Inagaki F."/>
            <person name="Takami H."/>
        </authorList>
    </citation>
    <scope>NUCLEOTIDE SEQUENCE</scope>
    <source>
        <strain evidence="2">Expedition CK06-06</strain>
    </source>
</reference>
<gene>
    <name evidence="2" type="ORF">S12H4_00945</name>
</gene>
<protein>
    <submittedName>
        <fullName evidence="2">Uncharacterized protein</fullName>
    </submittedName>
</protein>
<dbReference type="EMBL" id="BARW01000157">
    <property type="protein sequence ID" value="GAI60354.1"/>
    <property type="molecule type" value="Genomic_DNA"/>
</dbReference>
<accession>X1RXV0</accession>
<feature type="non-terminal residue" evidence="2">
    <location>
        <position position="1"/>
    </location>
</feature>
<organism evidence="2">
    <name type="scientific">marine sediment metagenome</name>
    <dbReference type="NCBI Taxonomy" id="412755"/>
    <lineage>
        <taxon>unclassified sequences</taxon>
        <taxon>metagenomes</taxon>
        <taxon>ecological metagenomes</taxon>
    </lineage>
</organism>
<evidence type="ECO:0000256" key="1">
    <source>
        <dbReference type="SAM" id="Coils"/>
    </source>
</evidence>
<feature type="coiled-coil region" evidence="1">
    <location>
        <begin position="237"/>
        <end position="370"/>
    </location>
</feature>
<name>X1RXV0_9ZZZZ</name>
<keyword evidence="1" id="KW-0175">Coiled coil</keyword>